<gene>
    <name evidence="2" type="ORF">ECANGB1_1</name>
</gene>
<dbReference type="Proteomes" id="UP000192639">
    <property type="component" value="Unassembled WGS sequence"/>
</dbReference>
<sequence>MIIALNYIMYLNHIIYNLTLLLSAIAFYFKLFYTTIFTCLVNGLLITYFHKATELYIFSLIE</sequence>
<keyword evidence="3" id="KW-1185">Reference proteome</keyword>
<comment type="caution">
    <text evidence="2">The sequence shown here is derived from an EMBL/GenBank/DDBJ whole genome shotgun (WGS) entry which is preliminary data.</text>
</comment>
<protein>
    <submittedName>
        <fullName evidence="2">Uncharacterized protein</fullName>
    </submittedName>
</protein>
<feature type="transmembrane region" description="Helical" evidence="1">
    <location>
        <begin position="7"/>
        <end position="25"/>
    </location>
</feature>
<proteinExistence type="predicted"/>
<evidence type="ECO:0000256" key="1">
    <source>
        <dbReference type="SAM" id="Phobius"/>
    </source>
</evidence>
<evidence type="ECO:0000313" key="3">
    <source>
        <dbReference type="Proteomes" id="UP000192639"/>
    </source>
</evidence>
<keyword evidence="1" id="KW-0472">Membrane</keyword>
<dbReference type="EMBL" id="LWDP01000096">
    <property type="protein sequence ID" value="ORD93375.1"/>
    <property type="molecule type" value="Genomic_DNA"/>
</dbReference>
<dbReference type="AlphaFoldDB" id="A0A1Y1S4Q0"/>
<feature type="transmembrane region" description="Helical" evidence="1">
    <location>
        <begin position="31"/>
        <end position="49"/>
    </location>
</feature>
<reference evidence="2 3" key="1">
    <citation type="journal article" date="2017" name="Environ. Microbiol.">
        <title>Decay of the glycolytic pathway and adaptation to intranuclear parasitism within Enterocytozoonidae microsporidia.</title>
        <authorList>
            <person name="Wiredu Boakye D."/>
            <person name="Jaroenlak P."/>
            <person name="Prachumwat A."/>
            <person name="Williams T.A."/>
            <person name="Bateman K.S."/>
            <person name="Itsathitphaisarn O."/>
            <person name="Sritunyalucksana K."/>
            <person name="Paszkiewicz K.H."/>
            <person name="Moore K.A."/>
            <person name="Stentiford G.D."/>
            <person name="Williams B.A."/>
        </authorList>
    </citation>
    <scope>NUCLEOTIDE SEQUENCE [LARGE SCALE GENOMIC DNA]</scope>
    <source>
        <strain evidence="2 3">GB1</strain>
    </source>
</reference>
<name>A0A1Y1S4Q0_9MICR</name>
<keyword evidence="1" id="KW-0812">Transmembrane</keyword>
<keyword evidence="1" id="KW-1133">Transmembrane helix</keyword>
<evidence type="ECO:0000313" key="2">
    <source>
        <dbReference type="EMBL" id="ORD93375.1"/>
    </source>
</evidence>
<accession>A0A1Y1S4Q0</accession>
<organism evidence="2 3">
    <name type="scientific">Enterospora canceri</name>
    <dbReference type="NCBI Taxonomy" id="1081671"/>
    <lineage>
        <taxon>Eukaryota</taxon>
        <taxon>Fungi</taxon>
        <taxon>Fungi incertae sedis</taxon>
        <taxon>Microsporidia</taxon>
        <taxon>Enterocytozoonidae</taxon>
        <taxon>Enterospora</taxon>
    </lineage>
</organism>
<dbReference type="VEuPathDB" id="MicrosporidiaDB:ECANGB1_1"/>